<accession>A0A699L748</accession>
<evidence type="ECO:0000313" key="1">
    <source>
        <dbReference type="EMBL" id="GFB23298.1"/>
    </source>
</evidence>
<comment type="caution">
    <text evidence="1">The sequence shown here is derived from an EMBL/GenBank/DDBJ whole genome shotgun (WGS) entry which is preliminary data.</text>
</comment>
<reference evidence="1" key="1">
    <citation type="journal article" date="2019" name="Sci. Rep.">
        <title>Draft genome of Tanacetum cinerariifolium, the natural source of mosquito coil.</title>
        <authorList>
            <person name="Yamashiro T."/>
            <person name="Shiraishi A."/>
            <person name="Satake H."/>
            <person name="Nakayama K."/>
        </authorList>
    </citation>
    <scope>NUCLEOTIDE SEQUENCE</scope>
</reference>
<organism evidence="1">
    <name type="scientific">Tanacetum cinerariifolium</name>
    <name type="common">Dalmatian daisy</name>
    <name type="synonym">Chrysanthemum cinerariifolium</name>
    <dbReference type="NCBI Taxonomy" id="118510"/>
    <lineage>
        <taxon>Eukaryota</taxon>
        <taxon>Viridiplantae</taxon>
        <taxon>Streptophyta</taxon>
        <taxon>Embryophyta</taxon>
        <taxon>Tracheophyta</taxon>
        <taxon>Spermatophyta</taxon>
        <taxon>Magnoliopsida</taxon>
        <taxon>eudicotyledons</taxon>
        <taxon>Gunneridae</taxon>
        <taxon>Pentapetalae</taxon>
        <taxon>asterids</taxon>
        <taxon>campanulids</taxon>
        <taxon>Asterales</taxon>
        <taxon>Asteraceae</taxon>
        <taxon>Asteroideae</taxon>
        <taxon>Anthemideae</taxon>
        <taxon>Anthemidinae</taxon>
        <taxon>Tanacetum</taxon>
    </lineage>
</organism>
<name>A0A699L748_TANCI</name>
<dbReference type="EMBL" id="BKCJ010581377">
    <property type="protein sequence ID" value="GFB23298.1"/>
    <property type="molecule type" value="Genomic_DNA"/>
</dbReference>
<gene>
    <name evidence="1" type="ORF">Tci_695269</name>
</gene>
<sequence length="79" mass="9099">MGKTNVPCDNYNGKCHYARDSPKPRVRDAKYFREQMMLVIKDEAGVHLDTKENDFMLMNAYGDDQLEELNALVIMIACI</sequence>
<proteinExistence type="predicted"/>
<dbReference type="AlphaFoldDB" id="A0A699L748"/>
<protein>
    <submittedName>
        <fullName evidence="1">Uncharacterized protein</fullName>
    </submittedName>
</protein>